<evidence type="ECO:0000313" key="5">
    <source>
        <dbReference type="EMBL" id="GLJ94064.1"/>
    </source>
</evidence>
<dbReference type="Proteomes" id="UP001142291">
    <property type="component" value="Unassembled WGS sequence"/>
</dbReference>
<dbReference type="InterPro" id="IPR000551">
    <property type="entry name" value="MerR-type_HTH_dom"/>
</dbReference>
<evidence type="ECO:0000256" key="1">
    <source>
        <dbReference type="ARBA" id="ARBA00023125"/>
    </source>
</evidence>
<keyword evidence="6" id="KW-1185">Reference proteome</keyword>
<dbReference type="InterPro" id="IPR047057">
    <property type="entry name" value="MerR_fam"/>
</dbReference>
<evidence type="ECO:0000259" key="4">
    <source>
        <dbReference type="PROSITE" id="PS50937"/>
    </source>
</evidence>
<feature type="region of interest" description="Disordered" evidence="3">
    <location>
        <begin position="140"/>
        <end position="176"/>
    </location>
</feature>
<name>A0A9W6M4A0_9MICO</name>
<accession>A0A9W6M4A0</accession>
<feature type="domain" description="HTH merR-type" evidence="4">
    <location>
        <begin position="16"/>
        <end position="81"/>
    </location>
</feature>
<dbReference type="PANTHER" id="PTHR30204:SF58">
    <property type="entry name" value="HTH-TYPE TRANSCRIPTIONAL REGULATOR YFMP"/>
    <property type="match status" value="1"/>
</dbReference>
<dbReference type="GO" id="GO:0003677">
    <property type="term" value="F:DNA binding"/>
    <property type="evidence" value="ECO:0007669"/>
    <property type="project" value="UniProtKB-KW"/>
</dbReference>
<sequence length="176" mass="19422">MATDEIPDDEEPIFAIAVAAELAGMHPQTLRQYDRLGLVTPGRTQGGSRRYSLRHVKQLREVAALSAEGMNLPAIARLIEMENEARVLRRRVAELEQQLRDEVERRSRIFAAGASGSVVTLRQGTRVRRATDVVVWRPAQPTTESRRRTEGAARVPSISDGGCRAAGQRPRATNAS</sequence>
<gene>
    <name evidence="5" type="ORF">GCM10017591_01250</name>
</gene>
<comment type="caution">
    <text evidence="5">The sequence shown here is derived from an EMBL/GenBank/DDBJ whole genome shotgun (WGS) entry which is preliminary data.</text>
</comment>
<evidence type="ECO:0000256" key="3">
    <source>
        <dbReference type="SAM" id="MobiDB-lite"/>
    </source>
</evidence>
<dbReference type="Pfam" id="PF13411">
    <property type="entry name" value="MerR_1"/>
    <property type="match status" value="1"/>
</dbReference>
<reference evidence="5" key="1">
    <citation type="journal article" date="2014" name="Int. J. Syst. Evol. Microbiol.">
        <title>Complete genome sequence of Corynebacterium casei LMG S-19264T (=DSM 44701T), isolated from a smear-ripened cheese.</title>
        <authorList>
            <consortium name="US DOE Joint Genome Institute (JGI-PGF)"/>
            <person name="Walter F."/>
            <person name="Albersmeier A."/>
            <person name="Kalinowski J."/>
            <person name="Ruckert C."/>
        </authorList>
    </citation>
    <scope>NUCLEOTIDE SEQUENCE</scope>
    <source>
        <strain evidence="5">VKM Ac-1940</strain>
    </source>
</reference>
<keyword evidence="2" id="KW-0175">Coiled coil</keyword>
<feature type="coiled-coil region" evidence="2">
    <location>
        <begin position="78"/>
        <end position="105"/>
    </location>
</feature>
<protein>
    <submittedName>
        <fullName evidence="5">Transcriptional regulator</fullName>
    </submittedName>
</protein>
<dbReference type="EMBL" id="BSER01000001">
    <property type="protein sequence ID" value="GLJ94064.1"/>
    <property type="molecule type" value="Genomic_DNA"/>
</dbReference>
<dbReference type="SUPFAM" id="SSF46955">
    <property type="entry name" value="Putative DNA-binding domain"/>
    <property type="match status" value="1"/>
</dbReference>
<dbReference type="PROSITE" id="PS50937">
    <property type="entry name" value="HTH_MERR_2"/>
    <property type="match status" value="1"/>
</dbReference>
<dbReference type="PANTHER" id="PTHR30204">
    <property type="entry name" value="REDOX-CYCLING DRUG-SENSING TRANSCRIPTIONAL ACTIVATOR SOXR"/>
    <property type="match status" value="1"/>
</dbReference>
<dbReference type="NCBIfam" id="NF047375">
    <property type="entry name" value="HeatShock_HspR"/>
    <property type="match status" value="1"/>
</dbReference>
<dbReference type="Gene3D" id="1.10.1660.10">
    <property type="match status" value="1"/>
</dbReference>
<dbReference type="AlphaFoldDB" id="A0A9W6M4A0"/>
<keyword evidence="1" id="KW-0238">DNA-binding</keyword>
<dbReference type="GO" id="GO:0003700">
    <property type="term" value="F:DNA-binding transcription factor activity"/>
    <property type="evidence" value="ECO:0007669"/>
    <property type="project" value="InterPro"/>
</dbReference>
<proteinExistence type="predicted"/>
<dbReference type="InterPro" id="IPR009061">
    <property type="entry name" value="DNA-bd_dom_put_sf"/>
</dbReference>
<evidence type="ECO:0000256" key="2">
    <source>
        <dbReference type="SAM" id="Coils"/>
    </source>
</evidence>
<reference evidence="5" key="2">
    <citation type="submission" date="2023-01" db="EMBL/GenBank/DDBJ databases">
        <authorList>
            <person name="Sun Q."/>
            <person name="Evtushenko L."/>
        </authorList>
    </citation>
    <scope>NUCLEOTIDE SEQUENCE</scope>
    <source>
        <strain evidence="5">VKM Ac-1940</strain>
    </source>
</reference>
<organism evidence="5 6">
    <name type="scientific">Microbacterium dextranolyticum</name>
    <dbReference type="NCBI Taxonomy" id="36806"/>
    <lineage>
        <taxon>Bacteria</taxon>
        <taxon>Bacillati</taxon>
        <taxon>Actinomycetota</taxon>
        <taxon>Actinomycetes</taxon>
        <taxon>Micrococcales</taxon>
        <taxon>Microbacteriaceae</taxon>
        <taxon>Microbacterium</taxon>
    </lineage>
</organism>
<dbReference type="SMART" id="SM00422">
    <property type="entry name" value="HTH_MERR"/>
    <property type="match status" value="1"/>
</dbReference>
<evidence type="ECO:0000313" key="6">
    <source>
        <dbReference type="Proteomes" id="UP001142291"/>
    </source>
</evidence>